<accession>A0A517PRC3</accession>
<sequence>MGRPLRPFCLLELSTGAKDLRLFLLLRWEVEMLFETVTGVMPLRSVEATA</sequence>
<proteinExistence type="predicted"/>
<keyword evidence="2" id="KW-1185">Reference proteome</keyword>
<organism evidence="1 2">
    <name type="scientific">Gimesia chilikensis</name>
    <dbReference type="NCBI Taxonomy" id="2605989"/>
    <lineage>
        <taxon>Bacteria</taxon>
        <taxon>Pseudomonadati</taxon>
        <taxon>Planctomycetota</taxon>
        <taxon>Planctomycetia</taxon>
        <taxon>Planctomycetales</taxon>
        <taxon>Planctomycetaceae</taxon>
        <taxon>Gimesia</taxon>
    </lineage>
</organism>
<dbReference type="AlphaFoldDB" id="A0A517PRC3"/>
<gene>
    <name evidence="1" type="ORF">HG66A1_37330</name>
</gene>
<evidence type="ECO:0000313" key="1">
    <source>
        <dbReference type="EMBL" id="QDT21928.1"/>
    </source>
</evidence>
<protein>
    <submittedName>
        <fullName evidence="1">Uncharacterized protein</fullName>
    </submittedName>
</protein>
<evidence type="ECO:0000313" key="2">
    <source>
        <dbReference type="Proteomes" id="UP000320421"/>
    </source>
</evidence>
<reference evidence="1 2" key="1">
    <citation type="submission" date="2019-02" db="EMBL/GenBank/DDBJ databases">
        <title>Deep-cultivation of Planctomycetes and their phenomic and genomic characterization uncovers novel biology.</title>
        <authorList>
            <person name="Wiegand S."/>
            <person name="Jogler M."/>
            <person name="Boedeker C."/>
            <person name="Pinto D."/>
            <person name="Vollmers J."/>
            <person name="Rivas-Marin E."/>
            <person name="Kohn T."/>
            <person name="Peeters S.H."/>
            <person name="Heuer A."/>
            <person name="Rast P."/>
            <person name="Oberbeckmann S."/>
            <person name="Bunk B."/>
            <person name="Jeske O."/>
            <person name="Meyerdierks A."/>
            <person name="Storesund J.E."/>
            <person name="Kallscheuer N."/>
            <person name="Luecker S."/>
            <person name="Lage O.M."/>
            <person name="Pohl T."/>
            <person name="Merkel B.J."/>
            <person name="Hornburger P."/>
            <person name="Mueller R.-W."/>
            <person name="Bruemmer F."/>
            <person name="Labrenz M."/>
            <person name="Spormann A.M."/>
            <person name="Op den Camp H."/>
            <person name="Overmann J."/>
            <person name="Amann R."/>
            <person name="Jetten M.S.M."/>
            <person name="Mascher T."/>
            <person name="Medema M.H."/>
            <person name="Devos D.P."/>
            <person name="Kaster A.-K."/>
            <person name="Ovreas L."/>
            <person name="Rohde M."/>
            <person name="Galperin M.Y."/>
            <person name="Jogler C."/>
        </authorList>
    </citation>
    <scope>NUCLEOTIDE SEQUENCE [LARGE SCALE GENOMIC DNA]</scope>
    <source>
        <strain evidence="1 2">HG66A1</strain>
    </source>
</reference>
<dbReference type="EMBL" id="CP036266">
    <property type="protein sequence ID" value="QDT21928.1"/>
    <property type="molecule type" value="Genomic_DNA"/>
</dbReference>
<name>A0A517PRC3_9PLAN</name>
<dbReference type="Proteomes" id="UP000320421">
    <property type="component" value="Chromosome"/>
</dbReference>